<dbReference type="GO" id="GO:0016987">
    <property type="term" value="F:sigma factor activity"/>
    <property type="evidence" value="ECO:0007669"/>
    <property type="project" value="UniProtKB-KW"/>
</dbReference>
<keyword evidence="2" id="KW-0805">Transcription regulation</keyword>
<dbReference type="GO" id="GO:0006352">
    <property type="term" value="P:DNA-templated transcription initiation"/>
    <property type="evidence" value="ECO:0007669"/>
    <property type="project" value="InterPro"/>
</dbReference>
<dbReference type="InterPro" id="IPR014284">
    <property type="entry name" value="RNA_pol_sigma-70_dom"/>
</dbReference>
<dbReference type="GO" id="GO:0003677">
    <property type="term" value="F:DNA binding"/>
    <property type="evidence" value="ECO:0007669"/>
    <property type="project" value="InterPro"/>
</dbReference>
<comment type="similarity">
    <text evidence="1">Belongs to the sigma-70 factor family. ECF subfamily.</text>
</comment>
<dbReference type="InterPro" id="IPR036388">
    <property type="entry name" value="WH-like_DNA-bd_sf"/>
</dbReference>
<evidence type="ECO:0000313" key="7">
    <source>
        <dbReference type="EMBL" id="SDA96628.1"/>
    </source>
</evidence>
<reference evidence="7 8" key="1">
    <citation type="submission" date="2016-10" db="EMBL/GenBank/DDBJ databases">
        <authorList>
            <person name="de Groot N.N."/>
        </authorList>
    </citation>
    <scope>NUCLEOTIDE SEQUENCE [LARGE SCALE GENOMIC DNA]</scope>
    <source>
        <strain evidence="7 8">CGMCC 1.12097</strain>
    </source>
</reference>
<dbReference type="EMBL" id="FMXM01000024">
    <property type="protein sequence ID" value="SDA96628.1"/>
    <property type="molecule type" value="Genomic_DNA"/>
</dbReference>
<dbReference type="PANTHER" id="PTHR43133:SF25">
    <property type="entry name" value="RNA POLYMERASE SIGMA FACTOR RFAY-RELATED"/>
    <property type="match status" value="1"/>
</dbReference>
<dbReference type="OrthoDB" id="9797134at2"/>
<feature type="domain" description="RNA polymerase sigma-70 region 2" evidence="5">
    <location>
        <begin position="2"/>
        <end position="59"/>
    </location>
</feature>
<dbReference type="Pfam" id="PF08281">
    <property type="entry name" value="Sigma70_r4_2"/>
    <property type="match status" value="1"/>
</dbReference>
<evidence type="ECO:0000256" key="3">
    <source>
        <dbReference type="ARBA" id="ARBA00023082"/>
    </source>
</evidence>
<accession>A0A1G5ZP56</accession>
<dbReference type="Pfam" id="PF04542">
    <property type="entry name" value="Sigma70_r2"/>
    <property type="match status" value="1"/>
</dbReference>
<dbReference type="InterPro" id="IPR013324">
    <property type="entry name" value="RNA_pol_sigma_r3/r4-like"/>
</dbReference>
<dbReference type="InterPro" id="IPR007627">
    <property type="entry name" value="RNA_pol_sigma70_r2"/>
</dbReference>
<name>A0A1G5ZP56_9HYPH</name>
<gene>
    <name evidence="7" type="ORF">SAMN02927914_05703</name>
</gene>
<keyword evidence="3" id="KW-0731">Sigma factor</keyword>
<evidence type="ECO:0000256" key="2">
    <source>
        <dbReference type="ARBA" id="ARBA00023015"/>
    </source>
</evidence>
<feature type="domain" description="RNA polymerase sigma factor 70 region 4 type 2" evidence="6">
    <location>
        <begin position="88"/>
        <end position="140"/>
    </location>
</feature>
<evidence type="ECO:0000259" key="5">
    <source>
        <dbReference type="Pfam" id="PF04542"/>
    </source>
</evidence>
<dbReference type="SUPFAM" id="SSF88659">
    <property type="entry name" value="Sigma3 and sigma4 domains of RNA polymerase sigma factors"/>
    <property type="match status" value="1"/>
</dbReference>
<dbReference type="NCBIfam" id="TIGR02937">
    <property type="entry name" value="sigma70-ECF"/>
    <property type="match status" value="1"/>
</dbReference>
<dbReference type="Gene3D" id="1.10.1740.10">
    <property type="match status" value="1"/>
</dbReference>
<evidence type="ECO:0000256" key="1">
    <source>
        <dbReference type="ARBA" id="ARBA00010641"/>
    </source>
</evidence>
<sequence>MGYAMALSRDRETARDLLQDCVARALIAPSLPESEPAFRAFLFTTLRNLWIDRVRRERRKVAVDEAMDLLAEVAMQPVGLESVLVNALAVRQAFARLSEEHRDVLSLVDIAGFGYGEAALVLGIPPGTVMSRVSRARRALSSMLTDSAVEMLPRRGTAQR</sequence>
<proteinExistence type="inferred from homology"/>
<protein>
    <submittedName>
        <fullName evidence="7">RNA polymerase sigma-70 factor, ECF subfamily</fullName>
    </submittedName>
</protein>
<dbReference type="AlphaFoldDB" id="A0A1G5ZP56"/>
<dbReference type="Proteomes" id="UP000198588">
    <property type="component" value="Unassembled WGS sequence"/>
</dbReference>
<evidence type="ECO:0000256" key="4">
    <source>
        <dbReference type="ARBA" id="ARBA00023163"/>
    </source>
</evidence>
<dbReference type="Gene3D" id="1.10.10.10">
    <property type="entry name" value="Winged helix-like DNA-binding domain superfamily/Winged helix DNA-binding domain"/>
    <property type="match status" value="1"/>
</dbReference>
<dbReference type="InterPro" id="IPR039425">
    <property type="entry name" value="RNA_pol_sigma-70-like"/>
</dbReference>
<evidence type="ECO:0000259" key="6">
    <source>
        <dbReference type="Pfam" id="PF08281"/>
    </source>
</evidence>
<dbReference type="STRING" id="1165689.SAMN02927914_05703"/>
<dbReference type="PANTHER" id="PTHR43133">
    <property type="entry name" value="RNA POLYMERASE ECF-TYPE SIGMA FACTO"/>
    <property type="match status" value="1"/>
</dbReference>
<evidence type="ECO:0000313" key="8">
    <source>
        <dbReference type="Proteomes" id="UP000198588"/>
    </source>
</evidence>
<dbReference type="InterPro" id="IPR013325">
    <property type="entry name" value="RNA_pol_sigma_r2"/>
</dbReference>
<dbReference type="CDD" id="cd06171">
    <property type="entry name" value="Sigma70_r4"/>
    <property type="match status" value="1"/>
</dbReference>
<dbReference type="InterPro" id="IPR013249">
    <property type="entry name" value="RNA_pol_sigma70_r4_t2"/>
</dbReference>
<organism evidence="7 8">
    <name type="scientific">Mesorhizobium qingshengii</name>
    <dbReference type="NCBI Taxonomy" id="1165689"/>
    <lineage>
        <taxon>Bacteria</taxon>
        <taxon>Pseudomonadati</taxon>
        <taxon>Pseudomonadota</taxon>
        <taxon>Alphaproteobacteria</taxon>
        <taxon>Hyphomicrobiales</taxon>
        <taxon>Phyllobacteriaceae</taxon>
        <taxon>Mesorhizobium</taxon>
    </lineage>
</organism>
<keyword evidence="4" id="KW-0804">Transcription</keyword>
<dbReference type="SUPFAM" id="SSF88946">
    <property type="entry name" value="Sigma2 domain of RNA polymerase sigma factors"/>
    <property type="match status" value="1"/>
</dbReference>